<evidence type="ECO:0000313" key="2">
    <source>
        <dbReference type="Proteomes" id="UP000030641"/>
    </source>
</evidence>
<evidence type="ECO:0000313" key="1">
    <source>
        <dbReference type="EMBL" id="KEQ92621.1"/>
    </source>
</evidence>
<dbReference type="InParanoid" id="A0A074Z0M9"/>
<dbReference type="OMA" id="RTRIVYM"/>
<proteinExistence type="predicted"/>
<dbReference type="GeneID" id="25371193"/>
<dbReference type="OrthoDB" id="4879928at2759"/>
<organism evidence="1 2">
    <name type="scientific">Aureobasidium subglaciale (strain EXF-2481)</name>
    <name type="common">Aureobasidium pullulans var. subglaciale</name>
    <dbReference type="NCBI Taxonomy" id="1043005"/>
    <lineage>
        <taxon>Eukaryota</taxon>
        <taxon>Fungi</taxon>
        <taxon>Dikarya</taxon>
        <taxon>Ascomycota</taxon>
        <taxon>Pezizomycotina</taxon>
        <taxon>Dothideomycetes</taxon>
        <taxon>Dothideomycetidae</taxon>
        <taxon>Dothideales</taxon>
        <taxon>Saccotheciaceae</taxon>
        <taxon>Aureobasidium</taxon>
    </lineage>
</organism>
<reference evidence="1 2" key="1">
    <citation type="journal article" date="2014" name="BMC Genomics">
        <title>Genome sequencing of four Aureobasidium pullulans varieties: biotechnological potential, stress tolerance, and description of new species.</title>
        <authorList>
            <person name="Gostin Ar C."/>
            <person name="Ohm R.A."/>
            <person name="Kogej T."/>
            <person name="Sonjak S."/>
            <person name="Turk M."/>
            <person name="Zajc J."/>
            <person name="Zalar P."/>
            <person name="Grube M."/>
            <person name="Sun H."/>
            <person name="Han J."/>
            <person name="Sharma A."/>
            <person name="Chiniquy J."/>
            <person name="Ngan C.Y."/>
            <person name="Lipzen A."/>
            <person name="Barry K."/>
            <person name="Grigoriev I.V."/>
            <person name="Gunde-Cimerman N."/>
        </authorList>
    </citation>
    <scope>NUCLEOTIDE SEQUENCE [LARGE SCALE GENOMIC DNA]</scope>
    <source>
        <strain evidence="1 2">EXF-2481</strain>
    </source>
</reference>
<name>A0A074Z0M9_AURSE</name>
<protein>
    <submittedName>
        <fullName evidence="1">Uncharacterized protein</fullName>
    </submittedName>
</protein>
<sequence length="455" mass="48655">MAWTLNKTTVANRCLVAGTIGLHLEGNLHPTWVPTGGETHDLSGKVTSITFGASTYSIAGLTASDSSSVAMITKEDRANKLAIDVADAKGHLTSFETAPGKPLSTIIPDDGAVGHPDVDLEVEALATRYLNRAITIADRKLHPLQSRLLMASDKGDDKFDNLVAMLSNTSSDPKTEAANGVPPSNSRIAADPVVPAEVPTEAKANIPDNMLKLSQAQGAVSLYTNIWSIAMRTKRGHPDAYKVSIPEEASQLNADLADSVSQCLQGPLAGYLSKIDGNNGGIHKEMFTTDIHLEFLNTFFDSFGFQAGDIKELDGVLTNVVQALSSLKVSSSSTSSDVNHVMTTRGFREVIVPDSSGSPEIVAYEPIIRSTYLHVAQSSWEVSIGKSSVEKVKFDMDYADDTYVLNVPIFDKHTAKLDAVMQSLICKNTADFGKDITHATANGQQKSNTSSESAK</sequence>
<dbReference type="AlphaFoldDB" id="A0A074Z0M9"/>
<dbReference type="RefSeq" id="XP_013341083.1">
    <property type="nucleotide sequence ID" value="XM_013485629.1"/>
</dbReference>
<accession>A0A074Z0M9</accession>
<gene>
    <name evidence="1" type="ORF">AUEXF2481DRAFT_7370</name>
</gene>
<keyword evidence="2" id="KW-1185">Reference proteome</keyword>
<dbReference type="HOGENOM" id="CLU_601263_0_0_1"/>
<dbReference type="Proteomes" id="UP000030641">
    <property type="component" value="Unassembled WGS sequence"/>
</dbReference>
<dbReference type="EMBL" id="KL584769">
    <property type="protein sequence ID" value="KEQ92621.1"/>
    <property type="molecule type" value="Genomic_DNA"/>
</dbReference>